<dbReference type="InterPro" id="IPR051450">
    <property type="entry name" value="Gfo/Idh/MocA_Oxidoreductases"/>
</dbReference>
<gene>
    <name evidence="3" type="ORF">COY51_05470</name>
</gene>
<feature type="domain" description="GFO/IDH/MocA-like oxidoreductase" evidence="2">
    <location>
        <begin position="128"/>
        <end position="247"/>
    </location>
</feature>
<dbReference type="Pfam" id="PF01408">
    <property type="entry name" value="GFO_IDH_MocA"/>
    <property type="match status" value="1"/>
</dbReference>
<dbReference type="SUPFAM" id="SSF51735">
    <property type="entry name" value="NAD(P)-binding Rossmann-fold domains"/>
    <property type="match status" value="1"/>
</dbReference>
<reference evidence="4" key="1">
    <citation type="submission" date="2017-09" db="EMBL/GenBank/DDBJ databases">
        <title>Depth-based differentiation of microbial function through sediment-hosted aquifers and enrichment of novel symbionts in the deep terrestrial subsurface.</title>
        <authorList>
            <person name="Probst A.J."/>
            <person name="Ladd B."/>
            <person name="Jarett J.K."/>
            <person name="Geller-Mcgrath D.E."/>
            <person name="Sieber C.M.K."/>
            <person name="Emerson J.B."/>
            <person name="Anantharaman K."/>
            <person name="Thomas B.C."/>
            <person name="Malmstrom R."/>
            <person name="Stieglmeier M."/>
            <person name="Klingl A."/>
            <person name="Woyke T."/>
            <person name="Ryan C.M."/>
            <person name="Banfield J.F."/>
        </authorList>
    </citation>
    <scope>NUCLEOTIDE SEQUENCE [LARGE SCALE GENOMIC DNA]</scope>
</reference>
<evidence type="ECO:0000313" key="4">
    <source>
        <dbReference type="Proteomes" id="UP000234145"/>
    </source>
</evidence>
<dbReference type="PANTHER" id="PTHR43377">
    <property type="entry name" value="BILIVERDIN REDUCTASE A"/>
    <property type="match status" value="1"/>
</dbReference>
<dbReference type="Pfam" id="PF22725">
    <property type="entry name" value="GFO_IDH_MocA_C3"/>
    <property type="match status" value="1"/>
</dbReference>
<evidence type="ECO:0000259" key="2">
    <source>
        <dbReference type="Pfam" id="PF22725"/>
    </source>
</evidence>
<organism evidence="3 4">
    <name type="scientific">Candidatus Desantisbacteria bacterium CG_4_10_14_0_8_um_filter_39_17</name>
    <dbReference type="NCBI Taxonomy" id="1974542"/>
    <lineage>
        <taxon>Bacteria</taxon>
        <taxon>Candidatus Desantisiibacteriota</taxon>
    </lineage>
</organism>
<dbReference type="GO" id="GO:0000166">
    <property type="term" value="F:nucleotide binding"/>
    <property type="evidence" value="ECO:0007669"/>
    <property type="project" value="InterPro"/>
</dbReference>
<feature type="domain" description="Gfo/Idh/MocA-like oxidoreductase N-terminal" evidence="1">
    <location>
        <begin position="2"/>
        <end position="118"/>
    </location>
</feature>
<dbReference type="InterPro" id="IPR036291">
    <property type="entry name" value="NAD(P)-bd_dom_sf"/>
</dbReference>
<sequence length="335" mass="37153">MVKVGIIGAGFMGGMHSQCYKVLENAKLVAIADSQLNKAQELANKYGAKAYGSADDLLADKEIQAVDICLPTFMHKEYVIKVAQAKKHVLCEKPIALTLKDADEMIAAAAKDKVKFMIAQVIRFWPEYVKLKEIVDSKQLGKIISLTCCRLSPTPTWAWQNWLGDAQKSGGALVDLHIHDVDYLYYLLGRPTSLFAQGRKVGEGYNHIWCTFKFKDGVTGFAEGGWDLAAQFPFTATFTAVFEKGVVEFDCRREKSLAIYTSEKTEYPRIESMTAEDVGGNVATLGGYFEEIKYFVNCVDANQEPTVVTSRDARNSLEIILLEIKSAMAGKVIKT</sequence>
<dbReference type="SUPFAM" id="SSF55347">
    <property type="entry name" value="Glyceraldehyde-3-phosphate dehydrogenase-like, C-terminal domain"/>
    <property type="match status" value="1"/>
</dbReference>
<name>A0A2H9PBW4_9BACT</name>
<dbReference type="InterPro" id="IPR000683">
    <property type="entry name" value="Gfo/Idh/MocA-like_OxRdtase_N"/>
</dbReference>
<comment type="caution">
    <text evidence="3">The sequence shown here is derived from an EMBL/GenBank/DDBJ whole genome shotgun (WGS) entry which is preliminary data.</text>
</comment>
<dbReference type="EMBL" id="PFMS01000093">
    <property type="protein sequence ID" value="PIZ15365.1"/>
    <property type="molecule type" value="Genomic_DNA"/>
</dbReference>
<dbReference type="Proteomes" id="UP000234145">
    <property type="component" value="Unassembled WGS sequence"/>
</dbReference>
<evidence type="ECO:0008006" key="5">
    <source>
        <dbReference type="Google" id="ProtNLM"/>
    </source>
</evidence>
<dbReference type="Gene3D" id="3.30.360.10">
    <property type="entry name" value="Dihydrodipicolinate Reductase, domain 2"/>
    <property type="match status" value="1"/>
</dbReference>
<protein>
    <recommendedName>
        <fullName evidence="5">Gfo/Idh/MocA family oxidoreductase</fullName>
    </recommendedName>
</protein>
<evidence type="ECO:0000259" key="1">
    <source>
        <dbReference type="Pfam" id="PF01408"/>
    </source>
</evidence>
<evidence type="ECO:0000313" key="3">
    <source>
        <dbReference type="EMBL" id="PIZ15365.1"/>
    </source>
</evidence>
<dbReference type="InterPro" id="IPR055170">
    <property type="entry name" value="GFO_IDH_MocA-like_dom"/>
</dbReference>
<dbReference type="AlphaFoldDB" id="A0A2H9PBW4"/>
<accession>A0A2H9PBW4</accession>
<dbReference type="PANTHER" id="PTHR43377:SF1">
    <property type="entry name" value="BILIVERDIN REDUCTASE A"/>
    <property type="match status" value="1"/>
</dbReference>
<dbReference type="Gene3D" id="3.40.50.720">
    <property type="entry name" value="NAD(P)-binding Rossmann-like Domain"/>
    <property type="match status" value="1"/>
</dbReference>
<proteinExistence type="predicted"/>